<dbReference type="PATRIC" id="fig|1268837.3.peg.340"/>
<evidence type="ECO:0000313" key="2">
    <source>
        <dbReference type="Proteomes" id="UP000033736"/>
    </source>
</evidence>
<comment type="caution">
    <text evidence="1">The sequence shown here is derived from an EMBL/GenBank/DDBJ whole genome shotgun (WGS) entry which is preliminary data.</text>
</comment>
<sequence>MSLPSEYYSQCPTTALNKLKNFIKTKKYDEIKSILASKNSYNC</sequence>
<evidence type="ECO:0000313" key="1">
    <source>
        <dbReference type="EMBL" id="KJW05511.1"/>
    </source>
</evidence>
<keyword evidence="2" id="KW-1185">Reference proteome</keyword>
<dbReference type="Proteomes" id="UP000033736">
    <property type="component" value="Unassembled WGS sequence"/>
</dbReference>
<organism evidence="1 2">
    <name type="scientific">Rickettsia argasii T170-B</name>
    <dbReference type="NCBI Taxonomy" id="1268837"/>
    <lineage>
        <taxon>Bacteria</taxon>
        <taxon>Pseudomonadati</taxon>
        <taxon>Pseudomonadota</taxon>
        <taxon>Alphaproteobacteria</taxon>
        <taxon>Rickettsiales</taxon>
        <taxon>Rickettsiaceae</taxon>
        <taxon>Rickettsieae</taxon>
        <taxon>Rickettsia</taxon>
        <taxon>spotted fever group</taxon>
    </lineage>
</organism>
<gene>
    <name evidence="1" type="ORF">RAT170B_0331</name>
</gene>
<dbReference type="EMBL" id="LAOQ01000001">
    <property type="protein sequence ID" value="KJW05511.1"/>
    <property type="molecule type" value="Genomic_DNA"/>
</dbReference>
<protein>
    <submittedName>
        <fullName evidence="1">Uncharacterized protein</fullName>
    </submittedName>
</protein>
<name>A0A0F3RHM7_9RICK</name>
<dbReference type="AlphaFoldDB" id="A0A0F3RHM7"/>
<reference evidence="1 2" key="1">
    <citation type="submission" date="2015-01" db="EMBL/GenBank/DDBJ databases">
        <title>Genome Sequencing of Rickettsiales /home/snadendla/prok_pipe/test/illegal_ec_num.txt.</title>
        <authorList>
            <person name="Daugherty S.C."/>
            <person name="Su Q."/>
            <person name="Abolude K."/>
            <person name="Beier-Sexton M."/>
            <person name="Carlyon J.A."/>
            <person name="Carter R."/>
            <person name="Day N.P."/>
            <person name="Dumler S.J."/>
            <person name="Dyachenko V."/>
            <person name="Godinez A."/>
            <person name="Kurtti T.J."/>
            <person name="Lichay M."/>
            <person name="Mullins K.E."/>
            <person name="Ott S."/>
            <person name="Pappas-Brown V."/>
            <person name="Paris D.H."/>
            <person name="Patel P."/>
            <person name="Richards A.L."/>
            <person name="Sadzewicz L."/>
            <person name="Sears K."/>
            <person name="Seidman D."/>
            <person name="Sengamalay N."/>
            <person name="Stenos J."/>
            <person name="Tallon L.J."/>
            <person name="Vincent G."/>
            <person name="Fraser C.M."/>
            <person name="Munderloh U."/>
            <person name="Dunning-Hotopp J.C."/>
        </authorList>
    </citation>
    <scope>NUCLEOTIDE SEQUENCE [LARGE SCALE GENOMIC DNA]</scope>
    <source>
        <strain evidence="1 2">T170-B</strain>
    </source>
</reference>
<proteinExistence type="predicted"/>
<accession>A0A0F3RHM7</accession>